<sequence length="78" mass="8360">MADWVYEMQLPNDVLADAEMAAYRNLAVETWRTAAEAAGGHPGDPVVALVDADPAAVRADPITGEMPTRIWRVAGPVE</sequence>
<gene>
    <name evidence="1" type="ORF">HFP15_25015</name>
</gene>
<keyword evidence="2" id="KW-1185">Reference proteome</keyword>
<name>A0ABX1J8Z1_9PSEU</name>
<reference evidence="1 2" key="1">
    <citation type="submission" date="2020-04" db="EMBL/GenBank/DDBJ databases">
        <title>Novel species.</title>
        <authorList>
            <person name="Teo W.F.A."/>
            <person name="Lipun K."/>
            <person name="Srisuk N."/>
            <person name="Duangmal K."/>
        </authorList>
    </citation>
    <scope>NUCLEOTIDE SEQUENCE [LARGE SCALE GENOMIC DNA]</scope>
    <source>
        <strain evidence="1 2">K13G38</strain>
    </source>
</reference>
<dbReference type="RefSeq" id="WP_168519181.1">
    <property type="nucleotide sequence ID" value="NZ_JAAXLS010000020.1"/>
</dbReference>
<dbReference type="EMBL" id="JAAXLS010000020">
    <property type="protein sequence ID" value="NKQ56144.1"/>
    <property type="molecule type" value="Genomic_DNA"/>
</dbReference>
<proteinExistence type="predicted"/>
<accession>A0ABX1J8Z1</accession>
<comment type="caution">
    <text evidence="1">The sequence shown here is derived from an EMBL/GenBank/DDBJ whole genome shotgun (WGS) entry which is preliminary data.</text>
</comment>
<evidence type="ECO:0000313" key="2">
    <source>
        <dbReference type="Proteomes" id="UP000715441"/>
    </source>
</evidence>
<evidence type="ECO:0000313" key="1">
    <source>
        <dbReference type="EMBL" id="NKQ56144.1"/>
    </source>
</evidence>
<protein>
    <submittedName>
        <fullName evidence="1">Uncharacterized protein</fullName>
    </submittedName>
</protein>
<organism evidence="1 2">
    <name type="scientific">Amycolatopsis acididurans</name>
    <dbReference type="NCBI Taxonomy" id="2724524"/>
    <lineage>
        <taxon>Bacteria</taxon>
        <taxon>Bacillati</taxon>
        <taxon>Actinomycetota</taxon>
        <taxon>Actinomycetes</taxon>
        <taxon>Pseudonocardiales</taxon>
        <taxon>Pseudonocardiaceae</taxon>
        <taxon>Amycolatopsis</taxon>
    </lineage>
</organism>
<dbReference type="Proteomes" id="UP000715441">
    <property type="component" value="Unassembled WGS sequence"/>
</dbReference>